<organism evidence="2 3">
    <name type="scientific">Actinomadura graeca</name>
    <dbReference type="NCBI Taxonomy" id="2750812"/>
    <lineage>
        <taxon>Bacteria</taxon>
        <taxon>Bacillati</taxon>
        <taxon>Actinomycetota</taxon>
        <taxon>Actinomycetes</taxon>
        <taxon>Streptosporangiales</taxon>
        <taxon>Thermomonosporaceae</taxon>
        <taxon>Actinomadura</taxon>
    </lineage>
</organism>
<accession>A0ABX8QNI7</accession>
<dbReference type="InterPro" id="IPR029058">
    <property type="entry name" value="AB_hydrolase_fold"/>
</dbReference>
<dbReference type="GO" id="GO:0016787">
    <property type="term" value="F:hydrolase activity"/>
    <property type="evidence" value="ECO:0007669"/>
    <property type="project" value="UniProtKB-KW"/>
</dbReference>
<dbReference type="InterPro" id="IPR000073">
    <property type="entry name" value="AB_hydrolase_1"/>
</dbReference>
<dbReference type="SUPFAM" id="SSF53041">
    <property type="entry name" value="Resolvase-like"/>
    <property type="match status" value="1"/>
</dbReference>
<gene>
    <name evidence="2" type="ORF">AGRA3207_000217</name>
</gene>
<dbReference type="SMART" id="SM00857">
    <property type="entry name" value="Resolvase"/>
    <property type="match status" value="1"/>
</dbReference>
<evidence type="ECO:0000259" key="1">
    <source>
        <dbReference type="PROSITE" id="PS51737"/>
    </source>
</evidence>
<name>A0ABX8QNI7_9ACTN</name>
<dbReference type="InterPro" id="IPR011109">
    <property type="entry name" value="DNA_bind_recombinase_dom"/>
</dbReference>
<dbReference type="Gene3D" id="3.90.1750.20">
    <property type="entry name" value="Putative Large Serine Recombinase, Chain B, Domain 2"/>
    <property type="match status" value="1"/>
</dbReference>
<dbReference type="Pfam" id="PF12697">
    <property type="entry name" value="Abhydrolase_6"/>
    <property type="match status" value="1"/>
</dbReference>
<dbReference type="InterPro" id="IPR038109">
    <property type="entry name" value="DNA_bind_recomb_sf"/>
</dbReference>
<dbReference type="PROSITE" id="PS51737">
    <property type="entry name" value="RECOMBINASE_DNA_BIND"/>
    <property type="match status" value="1"/>
</dbReference>
<feature type="domain" description="Recombinase" evidence="1">
    <location>
        <begin position="313"/>
        <end position="431"/>
    </location>
</feature>
<evidence type="ECO:0000313" key="3">
    <source>
        <dbReference type="Proteomes" id="UP001049518"/>
    </source>
</evidence>
<evidence type="ECO:0000313" key="2">
    <source>
        <dbReference type="EMBL" id="QXJ19654.1"/>
    </source>
</evidence>
<keyword evidence="2" id="KW-0378">Hydrolase</keyword>
<protein>
    <submittedName>
        <fullName evidence="2">Alpha/beta fold hydrolase</fullName>
    </submittedName>
</protein>
<dbReference type="InterPro" id="IPR050639">
    <property type="entry name" value="SSR_resolvase"/>
</dbReference>
<keyword evidence="3" id="KW-1185">Reference proteome</keyword>
<dbReference type="Gene3D" id="3.40.50.1390">
    <property type="entry name" value="Resolvase, N-terminal catalytic domain"/>
    <property type="match status" value="1"/>
</dbReference>
<dbReference type="Gene3D" id="3.40.50.1820">
    <property type="entry name" value="alpha/beta hydrolase"/>
    <property type="match status" value="1"/>
</dbReference>
<dbReference type="InterPro" id="IPR036162">
    <property type="entry name" value="Resolvase-like_N_sf"/>
</dbReference>
<dbReference type="PANTHER" id="PTHR30461:SF23">
    <property type="entry name" value="DNA RECOMBINASE-RELATED"/>
    <property type="match status" value="1"/>
</dbReference>
<dbReference type="Pfam" id="PF00239">
    <property type="entry name" value="Resolvase"/>
    <property type="match status" value="1"/>
</dbReference>
<dbReference type="SUPFAM" id="SSF53474">
    <property type="entry name" value="alpha/beta-Hydrolases"/>
    <property type="match status" value="1"/>
</dbReference>
<dbReference type="Proteomes" id="UP001049518">
    <property type="component" value="Chromosome"/>
</dbReference>
<proteinExistence type="predicted"/>
<dbReference type="RefSeq" id="WP_231332670.1">
    <property type="nucleotide sequence ID" value="NZ_CP059572.1"/>
</dbReference>
<dbReference type="InterPro" id="IPR006119">
    <property type="entry name" value="Resolv_N"/>
</dbReference>
<dbReference type="EMBL" id="CP059572">
    <property type="protein sequence ID" value="QXJ19654.1"/>
    <property type="molecule type" value="Genomic_DNA"/>
</dbReference>
<sequence length="644" mass="71990">MATFVLVPGHWFGGWVWDEVAAVLRAAGHEVHAVTLRGVAERAGEAAPEVDVDAHAADILAVIEDGGLDEVVLVAHSGGNMAATTVADRAPGRVARVVYVDSGPMPSGAMRFCQSRQRAYGLDVLIRAFCADGDLQMALDIRWQHDVSTLPIDEYTRVSIDRRGSGVSVADQHEDNLDCAEVLNILLGERFNDGDRKATLGAKERPRWQAYLEKAREGRSGGLIVWDVSRASRDLGIGFELVKIVRDYGLKGFRVISSSTERVYDLSNEMDANAFQDELVRAERQALMIQASVRRAMRRKVRRGEITGGTRRRFGFIDVYENEHHEDEAELIREADRRVRADGFVRNVVNDWADRGIVTPEIMSGDGTEVVFEGGREYNHSKLKAVLLRSVNAGYARFENGKLVGRLPGKAILTEANYLELRQVLESQARGRPAKKVYLLTGPHVGLLRCTRCKSHMSGNANGTGVSKERQDRGVKLHSYYKCAYNPHAPKRRGCLQSIDMVSLDAVITAAAWEWWTDPERLARDTVIHADETRVRELDHNLALLRGRHSRLVLATTPGIEQSLAELEAKIAALAAQRDEMSSPSVIRASTLQQITERWNAGYESRRLMIHEAYRKIEVEPYSLKRQVYRFDSNRIKVTFADAN</sequence>
<reference evidence="2" key="1">
    <citation type="submission" date="2020-07" db="EMBL/GenBank/DDBJ databases">
        <authorList>
            <person name="Tarantini F.S."/>
            <person name="Hong K.W."/>
            <person name="Chan K.G."/>
        </authorList>
    </citation>
    <scope>NUCLEOTIDE SEQUENCE</scope>
    <source>
        <strain evidence="2">32-07</strain>
    </source>
</reference>
<dbReference type="PANTHER" id="PTHR30461">
    <property type="entry name" value="DNA-INVERTASE FROM LAMBDOID PROPHAGE"/>
    <property type="match status" value="1"/>
</dbReference>
<dbReference type="CDD" id="cd00338">
    <property type="entry name" value="Ser_Recombinase"/>
    <property type="match status" value="1"/>
</dbReference>